<proteinExistence type="inferred from homology"/>
<reference evidence="4" key="1">
    <citation type="journal article" date="2019" name="Int. J. Syst. Evol. Microbiol.">
        <title>The Global Catalogue of Microorganisms (GCM) 10K type strain sequencing project: providing services to taxonomists for standard genome sequencing and annotation.</title>
        <authorList>
            <consortium name="The Broad Institute Genomics Platform"/>
            <consortium name="The Broad Institute Genome Sequencing Center for Infectious Disease"/>
            <person name="Wu L."/>
            <person name="Ma J."/>
        </authorList>
    </citation>
    <scope>NUCLEOTIDE SEQUENCE [LARGE SCALE GENOMIC DNA]</scope>
    <source>
        <strain evidence="4">JCM 30742</strain>
    </source>
</reference>
<organism evidence="3 4">
    <name type="scientific">Arthrobacter ginkgonis</name>
    <dbReference type="NCBI Taxonomy" id="1630594"/>
    <lineage>
        <taxon>Bacteria</taxon>
        <taxon>Bacillati</taxon>
        <taxon>Actinomycetota</taxon>
        <taxon>Actinomycetes</taxon>
        <taxon>Micrococcales</taxon>
        <taxon>Micrococcaceae</taxon>
        <taxon>Arthrobacter</taxon>
    </lineage>
</organism>
<evidence type="ECO:0000313" key="4">
    <source>
        <dbReference type="Proteomes" id="UP001500752"/>
    </source>
</evidence>
<sequence>MDSGTQPRIVVGVDGSASSIEALRQAQRIARGLGARIEATACWEAPRMSDQYELMGIGDFEKRARQILVEALTAAYGPDRPSNVSAHLRQGNPRPQLIEASKDADILVLGRRGHGGFPGLLLGSVSSACIARAHCPVLVVHAPPGTPQHQAPAAPVALPED</sequence>
<accession>A0ABP7BRW9</accession>
<feature type="domain" description="UspA" evidence="2">
    <location>
        <begin position="8"/>
        <end position="141"/>
    </location>
</feature>
<dbReference type="InterPro" id="IPR006015">
    <property type="entry name" value="Universal_stress_UspA"/>
</dbReference>
<name>A0ABP7BRW9_9MICC</name>
<comment type="caution">
    <text evidence="3">The sequence shown here is derived from an EMBL/GenBank/DDBJ whole genome shotgun (WGS) entry which is preliminary data.</text>
</comment>
<evidence type="ECO:0000259" key="2">
    <source>
        <dbReference type="Pfam" id="PF00582"/>
    </source>
</evidence>
<evidence type="ECO:0000313" key="3">
    <source>
        <dbReference type="EMBL" id="GAA3666496.1"/>
    </source>
</evidence>
<dbReference type="SUPFAM" id="SSF52402">
    <property type="entry name" value="Adenine nucleotide alpha hydrolases-like"/>
    <property type="match status" value="1"/>
</dbReference>
<evidence type="ECO:0000256" key="1">
    <source>
        <dbReference type="ARBA" id="ARBA00008791"/>
    </source>
</evidence>
<dbReference type="PRINTS" id="PR01438">
    <property type="entry name" value="UNVRSLSTRESS"/>
</dbReference>
<dbReference type="PANTHER" id="PTHR46268">
    <property type="entry name" value="STRESS RESPONSE PROTEIN NHAX"/>
    <property type="match status" value="1"/>
</dbReference>
<dbReference type="Gene3D" id="3.40.50.620">
    <property type="entry name" value="HUPs"/>
    <property type="match status" value="1"/>
</dbReference>
<keyword evidence="4" id="KW-1185">Reference proteome</keyword>
<protein>
    <submittedName>
        <fullName evidence="3">Universal stress protein</fullName>
    </submittedName>
</protein>
<dbReference type="InterPro" id="IPR006016">
    <property type="entry name" value="UspA"/>
</dbReference>
<dbReference type="CDD" id="cd00293">
    <property type="entry name" value="USP-like"/>
    <property type="match status" value="1"/>
</dbReference>
<dbReference type="Proteomes" id="UP001500752">
    <property type="component" value="Unassembled WGS sequence"/>
</dbReference>
<dbReference type="RefSeq" id="WP_345147754.1">
    <property type="nucleotide sequence ID" value="NZ_BAABEO010000001.1"/>
</dbReference>
<dbReference type="PANTHER" id="PTHR46268:SF6">
    <property type="entry name" value="UNIVERSAL STRESS PROTEIN UP12"/>
    <property type="match status" value="1"/>
</dbReference>
<dbReference type="Pfam" id="PF00582">
    <property type="entry name" value="Usp"/>
    <property type="match status" value="1"/>
</dbReference>
<dbReference type="InterPro" id="IPR014729">
    <property type="entry name" value="Rossmann-like_a/b/a_fold"/>
</dbReference>
<gene>
    <name evidence="3" type="ORF">GCM10023081_01730</name>
</gene>
<dbReference type="EMBL" id="BAABEO010000001">
    <property type="protein sequence ID" value="GAA3666496.1"/>
    <property type="molecule type" value="Genomic_DNA"/>
</dbReference>
<comment type="similarity">
    <text evidence="1">Belongs to the universal stress protein A family.</text>
</comment>